<name>A0A4Q9PG99_9APHY</name>
<accession>A0A4Q9PG99</accession>
<evidence type="ECO:0000313" key="3">
    <source>
        <dbReference type="Proteomes" id="UP000292082"/>
    </source>
</evidence>
<sequence length="775" mass="86656">MTSPQKSPPLGPSVPCLQANSDAQPPAEHGAATHHDSEDTSRVPPRWLQPTETGQPLPGSVGPWEALVASEAYNAQGWSTDFVVTTPNAKWVPEIAVAHSEITTFDDGRWGRHEYSRWPQQFTRDAFHIHCIPVKPRRNGPRDVLWRTLCRLDWKPFSCGVVGLGFLDKELEKQLATEVEDAIKRFRKCPSDDKGWNEIGKFLVVCVRHALDRLRSLPAVPGVIISLAAHVQRLTLELYGLIEWLEKVRMRVKEQVDCRLAVLDLLGAYTSDPSVAQMLHRAGVPVWLLQPYGDHLVIYQTVVPRDIPPDFSKRPSYPRLVLAKRDLSGALNLPGEWRRAMTTVVRRQLCDSRLPELLEDEGNGTLPPTKRLREGAAFLNEDSATVGPAAPSFVLQNSRDARALGHDLPAAPSQSSQSASGSSPKQPSRRTRARHSRRAAAAAMVGDDPTGPPKAASFTMNPFRQFYPSQNVLIPPAWATALSKISPLPQPRASVRYFFAPPWLLDALVGFETNPAKMARYLHQWISIRPFCRVRLFDKTVAGRPLTVSEWRDALWGDYDVNEGAEGNSHPAIGRAKVRHERQANVRRLFGKAQSLPSYRVEAQPLFGNSAISYDSALSDHGVQRRVVWEAHETNWRCELLALDALMTGSNEWTELLRWMRESLVSQVWGSGTSGLDVVPPLDGEERPPTFCWLAPPEEGWESSRPYLGAFVEMLARWPGCPPTLQGTHERLLGCNADEFSRILKFATEFYTCTFVSKYDRLPTIPVRVSLPPTT</sequence>
<gene>
    <name evidence="2" type="ORF">BD310DRAFT_160577</name>
</gene>
<feature type="region of interest" description="Disordered" evidence="1">
    <location>
        <begin position="405"/>
        <end position="453"/>
    </location>
</feature>
<dbReference type="STRING" id="114155.A0A4Q9PG99"/>
<feature type="compositionally biased region" description="Pro residues" evidence="1">
    <location>
        <begin position="1"/>
        <end position="12"/>
    </location>
</feature>
<feature type="compositionally biased region" description="Basic and acidic residues" evidence="1">
    <location>
        <begin position="31"/>
        <end position="41"/>
    </location>
</feature>
<protein>
    <submittedName>
        <fullName evidence="2">Uncharacterized protein</fullName>
    </submittedName>
</protein>
<dbReference type="Proteomes" id="UP000292082">
    <property type="component" value="Unassembled WGS sequence"/>
</dbReference>
<evidence type="ECO:0000313" key="2">
    <source>
        <dbReference type="EMBL" id="TBU53375.1"/>
    </source>
</evidence>
<feature type="compositionally biased region" description="Basic residues" evidence="1">
    <location>
        <begin position="427"/>
        <end position="438"/>
    </location>
</feature>
<feature type="region of interest" description="Disordered" evidence="1">
    <location>
        <begin position="1"/>
        <end position="60"/>
    </location>
</feature>
<organism evidence="2 3">
    <name type="scientific">Dichomitus squalens</name>
    <dbReference type="NCBI Taxonomy" id="114155"/>
    <lineage>
        <taxon>Eukaryota</taxon>
        <taxon>Fungi</taxon>
        <taxon>Dikarya</taxon>
        <taxon>Basidiomycota</taxon>
        <taxon>Agaricomycotina</taxon>
        <taxon>Agaricomycetes</taxon>
        <taxon>Polyporales</taxon>
        <taxon>Polyporaceae</taxon>
        <taxon>Dichomitus</taxon>
    </lineage>
</organism>
<feature type="compositionally biased region" description="Low complexity" evidence="1">
    <location>
        <begin position="409"/>
        <end position="426"/>
    </location>
</feature>
<reference evidence="2 3" key="1">
    <citation type="submission" date="2019-01" db="EMBL/GenBank/DDBJ databases">
        <title>Draft genome sequences of three monokaryotic isolates of the white-rot basidiomycete fungus Dichomitus squalens.</title>
        <authorList>
            <consortium name="DOE Joint Genome Institute"/>
            <person name="Lopez S.C."/>
            <person name="Andreopoulos B."/>
            <person name="Pangilinan J."/>
            <person name="Lipzen A."/>
            <person name="Riley R."/>
            <person name="Ahrendt S."/>
            <person name="Ng V."/>
            <person name="Barry K."/>
            <person name="Daum C."/>
            <person name="Grigoriev I.V."/>
            <person name="Hilden K.S."/>
            <person name="Makela M.R."/>
            <person name="de Vries R.P."/>
        </authorList>
    </citation>
    <scope>NUCLEOTIDE SEQUENCE [LARGE SCALE GENOMIC DNA]</scope>
    <source>
        <strain evidence="2 3">CBS 464.89</strain>
    </source>
</reference>
<dbReference type="AlphaFoldDB" id="A0A4Q9PG99"/>
<proteinExistence type="predicted"/>
<keyword evidence="3" id="KW-1185">Reference proteome</keyword>
<evidence type="ECO:0000256" key="1">
    <source>
        <dbReference type="SAM" id="MobiDB-lite"/>
    </source>
</evidence>
<dbReference type="EMBL" id="ML145216">
    <property type="protein sequence ID" value="TBU53375.1"/>
    <property type="molecule type" value="Genomic_DNA"/>
</dbReference>